<evidence type="ECO:0000313" key="1">
    <source>
        <dbReference type="EMBL" id="RMX47477.1"/>
    </source>
</evidence>
<dbReference type="Proteomes" id="UP000275408">
    <property type="component" value="Unassembled WGS sequence"/>
</dbReference>
<reference evidence="1 2" key="1">
    <citation type="journal article" date="2018" name="Sci. Rep.">
        <title>Comparative analysis of the Pocillopora damicornis genome highlights role of immune system in coral evolution.</title>
        <authorList>
            <person name="Cunning R."/>
            <person name="Bay R.A."/>
            <person name="Gillette P."/>
            <person name="Baker A.C."/>
            <person name="Traylor-Knowles N."/>
        </authorList>
    </citation>
    <scope>NUCLEOTIDE SEQUENCE [LARGE SCALE GENOMIC DNA]</scope>
    <source>
        <strain evidence="1">RSMAS</strain>
        <tissue evidence="1">Whole animal</tissue>
    </source>
</reference>
<sequence length="109" mass="12604">MVEVLDITENEKEAHLRFIKKYGNDLYIERKISPGSQFKKTYFPTLVNQREQFRFTAEDMDVAVTSLNGNKAVCAKIFQDSIPMLNHIYTSTHMHISTSLHLNIRLSGK</sequence>
<dbReference type="EMBL" id="RCHS01002416">
    <property type="protein sequence ID" value="RMX47477.1"/>
    <property type="molecule type" value="Genomic_DNA"/>
</dbReference>
<protein>
    <submittedName>
        <fullName evidence="1">Uncharacterized protein</fullName>
    </submittedName>
</protein>
<gene>
    <name evidence="1" type="ORF">pdam_00002091</name>
</gene>
<evidence type="ECO:0000313" key="2">
    <source>
        <dbReference type="Proteomes" id="UP000275408"/>
    </source>
</evidence>
<keyword evidence="2" id="KW-1185">Reference proteome</keyword>
<proteinExistence type="predicted"/>
<comment type="caution">
    <text evidence="1">The sequence shown here is derived from an EMBL/GenBank/DDBJ whole genome shotgun (WGS) entry which is preliminary data.</text>
</comment>
<name>A0A3M6U1I9_POCDA</name>
<organism evidence="1 2">
    <name type="scientific">Pocillopora damicornis</name>
    <name type="common">Cauliflower coral</name>
    <name type="synonym">Millepora damicornis</name>
    <dbReference type="NCBI Taxonomy" id="46731"/>
    <lineage>
        <taxon>Eukaryota</taxon>
        <taxon>Metazoa</taxon>
        <taxon>Cnidaria</taxon>
        <taxon>Anthozoa</taxon>
        <taxon>Hexacorallia</taxon>
        <taxon>Scleractinia</taxon>
        <taxon>Astrocoeniina</taxon>
        <taxon>Pocilloporidae</taxon>
        <taxon>Pocillopora</taxon>
    </lineage>
</organism>
<dbReference type="AlphaFoldDB" id="A0A3M6U1I9"/>
<accession>A0A3M6U1I9</accession>